<name>A0A7Y9LQV1_9MICC</name>
<feature type="transmembrane region" description="Helical" evidence="2">
    <location>
        <begin position="31"/>
        <end position="49"/>
    </location>
</feature>
<sequence>MSGLFALNGMPDRHREPASPRGRCKTRATSGTGLALVGVLVFLATSLVGCTTSSVDPGYPFDGTRSAKVVFQDFLDTMDDIVKHSGTTFADWDRQDVTGYVAEGCGVRNQEDGRLYGRQIVGGRVVNPDLAVQQMKAYWESKGYVIESIFTNMGGNTTGRQINATSPTGVSVQFTPGKTRSTINVQSDCTLDPLANETTTKIIP</sequence>
<dbReference type="Proteomes" id="UP000521748">
    <property type="component" value="Unassembled WGS sequence"/>
</dbReference>
<evidence type="ECO:0000313" key="4">
    <source>
        <dbReference type="Proteomes" id="UP000521748"/>
    </source>
</evidence>
<evidence type="ECO:0000256" key="2">
    <source>
        <dbReference type="SAM" id="Phobius"/>
    </source>
</evidence>
<evidence type="ECO:0000256" key="1">
    <source>
        <dbReference type="SAM" id="MobiDB-lite"/>
    </source>
</evidence>
<evidence type="ECO:0000313" key="3">
    <source>
        <dbReference type="EMBL" id="NYE93917.1"/>
    </source>
</evidence>
<reference evidence="3 4" key="1">
    <citation type="submission" date="2020-07" db="EMBL/GenBank/DDBJ databases">
        <title>Sequencing the genomes of 1000 actinobacteria strains.</title>
        <authorList>
            <person name="Klenk H.-P."/>
        </authorList>
    </citation>
    <scope>NUCLEOTIDE SEQUENCE [LARGE SCALE GENOMIC DNA]</scope>
    <source>
        <strain evidence="3 4">DSM 102047</strain>
    </source>
</reference>
<evidence type="ECO:0008006" key="5">
    <source>
        <dbReference type="Google" id="ProtNLM"/>
    </source>
</evidence>
<comment type="caution">
    <text evidence="3">The sequence shown here is derived from an EMBL/GenBank/DDBJ whole genome shotgun (WGS) entry which is preliminary data.</text>
</comment>
<protein>
    <recommendedName>
        <fullName evidence="5">Lipoprotein</fullName>
    </recommendedName>
</protein>
<feature type="region of interest" description="Disordered" evidence="1">
    <location>
        <begin position="7"/>
        <end position="26"/>
    </location>
</feature>
<dbReference type="AlphaFoldDB" id="A0A7Y9LQV1"/>
<gene>
    <name evidence="3" type="ORF">FHU41_000138</name>
</gene>
<keyword evidence="2" id="KW-1133">Transmembrane helix</keyword>
<accession>A0A7Y9LQV1</accession>
<organism evidence="3 4">
    <name type="scientific">Psychromicrobium silvestre</name>
    <dbReference type="NCBI Taxonomy" id="1645614"/>
    <lineage>
        <taxon>Bacteria</taxon>
        <taxon>Bacillati</taxon>
        <taxon>Actinomycetota</taxon>
        <taxon>Actinomycetes</taxon>
        <taxon>Micrococcales</taxon>
        <taxon>Micrococcaceae</taxon>
        <taxon>Psychromicrobium</taxon>
    </lineage>
</organism>
<proteinExistence type="predicted"/>
<keyword evidence="4" id="KW-1185">Reference proteome</keyword>
<keyword evidence="2" id="KW-0472">Membrane</keyword>
<dbReference type="EMBL" id="JACBYQ010000001">
    <property type="protein sequence ID" value="NYE93917.1"/>
    <property type="molecule type" value="Genomic_DNA"/>
</dbReference>
<keyword evidence="2" id="KW-0812">Transmembrane</keyword>
<dbReference type="RefSeq" id="WP_179387752.1">
    <property type="nucleotide sequence ID" value="NZ_JACBYQ010000001.1"/>
</dbReference>